<comment type="caution">
    <text evidence="2">The sequence shown here is derived from an EMBL/GenBank/DDBJ whole genome shotgun (WGS) entry which is preliminary data.</text>
</comment>
<dbReference type="EMBL" id="JASSOM010000051">
    <property type="protein sequence ID" value="MDK9363661.1"/>
    <property type="molecule type" value="Genomic_DNA"/>
</dbReference>
<dbReference type="Proteomes" id="UP001223214">
    <property type="component" value="Unassembled WGS sequence"/>
</dbReference>
<reference evidence="2 3" key="1">
    <citation type="submission" date="2023-06" db="EMBL/GenBank/DDBJ databases">
        <title>Identification and characterization of antibiotic-resistant Gram-negative bacteria.</title>
        <authorList>
            <person name="Cho G.-S."/>
            <person name="Lee J."/>
            <person name="Tai E."/>
            <person name="Jeong S."/>
            <person name="Kim I."/>
            <person name="Kim B.-E."/>
            <person name="Jeong M.-I."/>
            <person name="Oh K.-K."/>
            <person name="Franz C.M.A.P."/>
        </authorList>
    </citation>
    <scope>NUCLEOTIDE SEQUENCE [LARGE SCALE GENOMIC DNA]</scope>
    <source>
        <strain evidence="2 3">V106_12</strain>
    </source>
</reference>
<keyword evidence="3" id="KW-1185">Reference proteome</keyword>
<dbReference type="InterPro" id="IPR014710">
    <property type="entry name" value="RmlC-like_jellyroll"/>
</dbReference>
<evidence type="ECO:0000313" key="3">
    <source>
        <dbReference type="Proteomes" id="UP001223214"/>
    </source>
</evidence>
<dbReference type="AlphaFoldDB" id="A0AAP4D1W9"/>
<organism evidence="2 3">
    <name type="scientific">Lelliottia wanjuensis</name>
    <dbReference type="NCBI Taxonomy" id="3050585"/>
    <lineage>
        <taxon>Bacteria</taxon>
        <taxon>Pseudomonadati</taxon>
        <taxon>Pseudomonadota</taxon>
        <taxon>Gammaproteobacteria</taxon>
        <taxon>Enterobacterales</taxon>
        <taxon>Enterobacteriaceae</taxon>
        <taxon>Lelliottia</taxon>
    </lineage>
</organism>
<gene>
    <name evidence="2" type="ORF">QQF32_10690</name>
</gene>
<dbReference type="Pfam" id="PF15977">
    <property type="entry name" value="HTH_46"/>
    <property type="match status" value="1"/>
</dbReference>
<accession>A0AAP4D1W9</accession>
<dbReference type="InterPro" id="IPR041687">
    <property type="entry name" value="HTH_46"/>
</dbReference>
<sequence>MLNAREQIKLLIDSLSQQENIFSKRKNQIVTMDGFSERNIIIFHQGIISGCRPNDDRLFVNFSAPRIFGLNQYIDTTLMYFRACTDISYECLPLVEAEKIINEKNLWQAVSVNHMLTISQMLRYINNMTGVSSYAQVINCLYQLQAEPEIIRLRRTAADYIVDKSGLSRSTVMKLLAQFQAEGKVTLRKGLLMDLKALE</sequence>
<evidence type="ECO:0000313" key="2">
    <source>
        <dbReference type="EMBL" id="MDK9363661.1"/>
    </source>
</evidence>
<feature type="domain" description="IprA winged helix-turn-helix" evidence="1">
    <location>
        <begin position="133"/>
        <end position="198"/>
    </location>
</feature>
<evidence type="ECO:0000259" key="1">
    <source>
        <dbReference type="Pfam" id="PF15977"/>
    </source>
</evidence>
<dbReference type="RefSeq" id="WP_285150747.1">
    <property type="nucleotide sequence ID" value="NZ_JASSOM010000051.1"/>
</dbReference>
<dbReference type="Gene3D" id="2.60.120.10">
    <property type="entry name" value="Jelly Rolls"/>
    <property type="match status" value="1"/>
</dbReference>
<name>A0AAP4D1W9_9ENTR</name>
<protein>
    <submittedName>
        <fullName evidence="2">Helix-turn-helix domain-containing protein</fullName>
    </submittedName>
</protein>
<proteinExistence type="predicted"/>